<dbReference type="InterPro" id="IPR035979">
    <property type="entry name" value="RBD_domain_sf"/>
</dbReference>
<gene>
    <name evidence="4" type="ORF">E1B28_002153</name>
</gene>
<dbReference type="RefSeq" id="XP_043002661.1">
    <property type="nucleotide sequence ID" value="XM_043159063.1"/>
</dbReference>
<dbReference type="Pfam" id="PF00076">
    <property type="entry name" value="RRM_1"/>
    <property type="match status" value="1"/>
</dbReference>
<dbReference type="GeneID" id="66071229"/>
<reference evidence="4" key="1">
    <citation type="journal article" date="2021" name="Genome Biol. Evol.">
        <title>The assembled and annotated genome of the fairy-ring fungus Marasmius oreades.</title>
        <authorList>
            <person name="Hiltunen M."/>
            <person name="Ament-Velasquez S.L."/>
            <person name="Johannesson H."/>
        </authorList>
    </citation>
    <scope>NUCLEOTIDE SEQUENCE</scope>
    <source>
        <strain evidence="4">03SP1</strain>
    </source>
</reference>
<evidence type="ECO:0000313" key="5">
    <source>
        <dbReference type="Proteomes" id="UP001049176"/>
    </source>
</evidence>
<dbReference type="InterPro" id="IPR000504">
    <property type="entry name" value="RRM_dom"/>
</dbReference>
<dbReference type="KEGG" id="more:E1B28_002153"/>
<dbReference type="SUPFAM" id="SSF54928">
    <property type="entry name" value="RNA-binding domain, RBD"/>
    <property type="match status" value="1"/>
</dbReference>
<feature type="region of interest" description="Disordered" evidence="2">
    <location>
        <begin position="125"/>
        <end position="225"/>
    </location>
</feature>
<dbReference type="PANTHER" id="PTHR48034">
    <property type="entry name" value="TRANSFORMER-2 SEX-DETERMINING PROTEIN-RELATED"/>
    <property type="match status" value="1"/>
</dbReference>
<name>A0A9P7RMH3_9AGAR</name>
<dbReference type="OrthoDB" id="6159137at2759"/>
<evidence type="ECO:0000256" key="1">
    <source>
        <dbReference type="PROSITE-ProRule" id="PRU00176"/>
    </source>
</evidence>
<dbReference type="AlphaFoldDB" id="A0A9P7RMH3"/>
<feature type="domain" description="RRM" evidence="3">
    <location>
        <begin position="48"/>
        <end position="126"/>
    </location>
</feature>
<dbReference type="EMBL" id="CM032190">
    <property type="protein sequence ID" value="KAG7086190.1"/>
    <property type="molecule type" value="Genomic_DNA"/>
</dbReference>
<feature type="compositionally biased region" description="Basic and acidic residues" evidence="2">
    <location>
        <begin position="31"/>
        <end position="43"/>
    </location>
</feature>
<feature type="region of interest" description="Disordered" evidence="2">
    <location>
        <begin position="23"/>
        <end position="52"/>
    </location>
</feature>
<keyword evidence="5" id="KW-1185">Reference proteome</keyword>
<organism evidence="4 5">
    <name type="scientific">Marasmius oreades</name>
    <name type="common">fairy-ring Marasmius</name>
    <dbReference type="NCBI Taxonomy" id="181124"/>
    <lineage>
        <taxon>Eukaryota</taxon>
        <taxon>Fungi</taxon>
        <taxon>Dikarya</taxon>
        <taxon>Basidiomycota</taxon>
        <taxon>Agaricomycotina</taxon>
        <taxon>Agaricomycetes</taxon>
        <taxon>Agaricomycetidae</taxon>
        <taxon>Agaricales</taxon>
        <taxon>Marasmiineae</taxon>
        <taxon>Marasmiaceae</taxon>
        <taxon>Marasmius</taxon>
    </lineage>
</organism>
<evidence type="ECO:0000313" key="4">
    <source>
        <dbReference type="EMBL" id="KAG7086190.1"/>
    </source>
</evidence>
<dbReference type="PROSITE" id="PS50102">
    <property type="entry name" value="RRM"/>
    <property type="match status" value="1"/>
</dbReference>
<dbReference type="InterPro" id="IPR050441">
    <property type="entry name" value="RBM"/>
</dbReference>
<dbReference type="SMART" id="SM00360">
    <property type="entry name" value="RRM"/>
    <property type="match status" value="1"/>
</dbReference>
<protein>
    <recommendedName>
        <fullName evidence="3">RRM domain-containing protein</fullName>
    </recommendedName>
</protein>
<evidence type="ECO:0000256" key="2">
    <source>
        <dbReference type="SAM" id="MobiDB-lite"/>
    </source>
</evidence>
<comment type="caution">
    <text evidence="4">The sequence shown here is derived from an EMBL/GenBank/DDBJ whole genome shotgun (WGS) entry which is preliminary data.</text>
</comment>
<feature type="compositionally biased region" description="Basic and acidic residues" evidence="2">
    <location>
        <begin position="174"/>
        <end position="219"/>
    </location>
</feature>
<dbReference type="InterPro" id="IPR012677">
    <property type="entry name" value="Nucleotide-bd_a/b_plait_sf"/>
</dbReference>
<feature type="compositionally biased region" description="Basic and acidic residues" evidence="2">
    <location>
        <begin position="156"/>
        <end position="166"/>
    </location>
</feature>
<dbReference type="Proteomes" id="UP001049176">
    <property type="component" value="Chromosome 10"/>
</dbReference>
<dbReference type="Gene3D" id="3.30.70.330">
    <property type="match status" value="1"/>
</dbReference>
<keyword evidence="1" id="KW-0694">RNA-binding</keyword>
<accession>A0A9P7RMH3</accession>
<proteinExistence type="predicted"/>
<sequence>MEPAIFIPDALANSVVGTVVPAGGRSRSRSLSREDRGRNDARTENPGTNLHVRGLNRDVDSRFLEEAFSKAGRVQKAEVVYDPHTRTSRGFGFVAMESPEEAEAAITVLNMSEIMGKVITVEKARRSRARTPTPGKYFGPPKSSKGSYPDGQYDPRPYDSHYTDRYSHRRSRDRSRSRGSYKDRDRRRERDYDYDAYDYRRGERGRDYDYDNRRGDRNGGYRRRG</sequence>
<evidence type="ECO:0000259" key="3">
    <source>
        <dbReference type="PROSITE" id="PS50102"/>
    </source>
</evidence>
<dbReference type="GO" id="GO:0003723">
    <property type="term" value="F:RNA binding"/>
    <property type="evidence" value="ECO:0007669"/>
    <property type="project" value="UniProtKB-UniRule"/>
</dbReference>